<protein>
    <submittedName>
        <fullName evidence="3">DUF948 domain-containing protein</fullName>
    </submittedName>
</protein>
<dbReference type="PANTHER" id="PTHR40070:SF1">
    <property type="entry name" value="UPF0478 PROTEIN YTXG"/>
    <property type="match status" value="1"/>
</dbReference>
<proteinExistence type="predicted"/>
<sequence>MIIVYLSIGLFVISLIYLGVAAFKTVEDMKPDLKRVQETTVRIQQKADTIKMEMNKLAQTQQEIMADIEEKKQTVNKIVQSAKQTPKLLKEVWDEGKHVLSFQGTTRRCSSEASELAKFSGRLLSVLKKYNVKTSK</sequence>
<dbReference type="InterPro" id="IPR009293">
    <property type="entry name" value="UPF0478"/>
</dbReference>
<reference evidence="4" key="1">
    <citation type="journal article" date="2019" name="Int. J. Syst. Evol. Microbiol.">
        <title>The Global Catalogue of Microorganisms (GCM) 10K type strain sequencing project: providing services to taxonomists for standard genome sequencing and annotation.</title>
        <authorList>
            <consortium name="The Broad Institute Genomics Platform"/>
            <consortium name="The Broad Institute Genome Sequencing Center for Infectious Disease"/>
            <person name="Wu L."/>
            <person name="Ma J."/>
        </authorList>
    </citation>
    <scope>NUCLEOTIDE SEQUENCE [LARGE SCALE GENOMIC DNA]</scope>
    <source>
        <strain evidence="4">CCUG 61889</strain>
    </source>
</reference>
<evidence type="ECO:0000256" key="1">
    <source>
        <dbReference type="SAM" id="Coils"/>
    </source>
</evidence>
<organism evidence="3 4">
    <name type="scientific">Bacillus songklensis</name>
    <dbReference type="NCBI Taxonomy" id="1069116"/>
    <lineage>
        <taxon>Bacteria</taxon>
        <taxon>Bacillati</taxon>
        <taxon>Bacillota</taxon>
        <taxon>Bacilli</taxon>
        <taxon>Bacillales</taxon>
        <taxon>Bacillaceae</taxon>
        <taxon>Bacillus</taxon>
    </lineage>
</organism>
<keyword evidence="2" id="KW-0812">Transmembrane</keyword>
<comment type="caution">
    <text evidence="3">The sequence shown here is derived from an EMBL/GenBank/DDBJ whole genome shotgun (WGS) entry which is preliminary data.</text>
</comment>
<name>A0ABV8B636_9BACI</name>
<keyword evidence="1" id="KW-0175">Coiled coil</keyword>
<dbReference type="Pfam" id="PF06103">
    <property type="entry name" value="DUF948"/>
    <property type="match status" value="1"/>
</dbReference>
<evidence type="ECO:0000313" key="4">
    <source>
        <dbReference type="Proteomes" id="UP001595752"/>
    </source>
</evidence>
<feature type="coiled-coil region" evidence="1">
    <location>
        <begin position="43"/>
        <end position="85"/>
    </location>
</feature>
<feature type="transmembrane region" description="Helical" evidence="2">
    <location>
        <begin position="6"/>
        <end position="26"/>
    </location>
</feature>
<dbReference type="PANTHER" id="PTHR40070">
    <property type="entry name" value="UPF0478 PROTEIN YTXG"/>
    <property type="match status" value="1"/>
</dbReference>
<dbReference type="Proteomes" id="UP001595752">
    <property type="component" value="Unassembled WGS sequence"/>
</dbReference>
<gene>
    <name evidence="3" type="ORF">ACFOU2_20490</name>
</gene>
<evidence type="ECO:0000313" key="3">
    <source>
        <dbReference type="EMBL" id="MFC3885722.1"/>
    </source>
</evidence>
<keyword evidence="4" id="KW-1185">Reference proteome</keyword>
<evidence type="ECO:0000256" key="2">
    <source>
        <dbReference type="SAM" id="Phobius"/>
    </source>
</evidence>
<dbReference type="EMBL" id="JBHRZT010000072">
    <property type="protein sequence ID" value="MFC3885722.1"/>
    <property type="molecule type" value="Genomic_DNA"/>
</dbReference>
<keyword evidence="2" id="KW-1133">Transmembrane helix</keyword>
<dbReference type="RefSeq" id="WP_377918116.1">
    <property type="nucleotide sequence ID" value="NZ_JBHRZT010000072.1"/>
</dbReference>
<keyword evidence="2" id="KW-0472">Membrane</keyword>
<accession>A0ABV8B636</accession>